<keyword evidence="1" id="KW-0732">Signal</keyword>
<protein>
    <recommendedName>
        <fullName evidence="4">Lipoprotein</fullName>
    </recommendedName>
</protein>
<keyword evidence="3" id="KW-1185">Reference proteome</keyword>
<dbReference type="PROSITE" id="PS51257">
    <property type="entry name" value="PROKAR_LIPOPROTEIN"/>
    <property type="match status" value="1"/>
</dbReference>
<evidence type="ECO:0008006" key="4">
    <source>
        <dbReference type="Google" id="ProtNLM"/>
    </source>
</evidence>
<proteinExistence type="predicted"/>
<feature type="chain" id="PRO_5046224739" description="Lipoprotein" evidence="1">
    <location>
        <begin position="21"/>
        <end position="196"/>
    </location>
</feature>
<comment type="caution">
    <text evidence="2">The sequence shown here is derived from an EMBL/GenBank/DDBJ whole genome shotgun (WGS) entry which is preliminary data.</text>
</comment>
<reference evidence="3" key="1">
    <citation type="journal article" date="2019" name="Int. J. Syst. Evol. Microbiol.">
        <title>The Global Catalogue of Microorganisms (GCM) 10K type strain sequencing project: providing services to taxonomists for standard genome sequencing and annotation.</title>
        <authorList>
            <consortium name="The Broad Institute Genomics Platform"/>
            <consortium name="The Broad Institute Genome Sequencing Center for Infectious Disease"/>
            <person name="Wu L."/>
            <person name="Ma J."/>
        </authorList>
    </citation>
    <scope>NUCLEOTIDE SEQUENCE [LARGE SCALE GENOMIC DNA]</scope>
    <source>
        <strain evidence="3">JCM 17924</strain>
    </source>
</reference>
<organism evidence="2 3">
    <name type="scientific">Hymenobacter koreensis</name>
    <dbReference type="NCBI Taxonomy" id="1084523"/>
    <lineage>
        <taxon>Bacteria</taxon>
        <taxon>Pseudomonadati</taxon>
        <taxon>Bacteroidota</taxon>
        <taxon>Cytophagia</taxon>
        <taxon>Cytophagales</taxon>
        <taxon>Hymenobacteraceae</taxon>
        <taxon>Hymenobacter</taxon>
    </lineage>
</organism>
<dbReference type="RefSeq" id="WP_345226983.1">
    <property type="nucleotide sequence ID" value="NZ_BAABHA010000015.1"/>
</dbReference>
<evidence type="ECO:0000256" key="1">
    <source>
        <dbReference type="SAM" id="SignalP"/>
    </source>
</evidence>
<dbReference type="EMBL" id="BAABHA010000015">
    <property type="protein sequence ID" value="GAA4390675.1"/>
    <property type="molecule type" value="Genomic_DNA"/>
</dbReference>
<dbReference type="Proteomes" id="UP001500454">
    <property type="component" value="Unassembled WGS sequence"/>
</dbReference>
<feature type="signal peptide" evidence="1">
    <location>
        <begin position="1"/>
        <end position="20"/>
    </location>
</feature>
<sequence length="196" mass="21057">MLYQRLLLPLVALTAISLSACNDTETPTPKTEPAPEAEATLNRSFHFAALSQTVMALHPASTVQTEARLTPSALTLSIGVRPTEDHIHFTLDRSTLTAAYAGTYSLRSTASTAGAQVRYTYSRQEGTGTRYTFYDAADHATQGELTISSYDSGRKLISGTYQVSMPGAADPFRPLGSLSTCNVTVSGRFQNVAVQE</sequence>
<accession>A0ABP8JGW0</accession>
<gene>
    <name evidence="2" type="ORF">GCM10023186_39130</name>
</gene>
<evidence type="ECO:0000313" key="3">
    <source>
        <dbReference type="Proteomes" id="UP001500454"/>
    </source>
</evidence>
<evidence type="ECO:0000313" key="2">
    <source>
        <dbReference type="EMBL" id="GAA4390675.1"/>
    </source>
</evidence>
<name>A0ABP8JGW0_9BACT</name>